<comment type="caution">
    <text evidence="9">The sequence shown here is derived from an EMBL/GenBank/DDBJ whole genome shotgun (WGS) entry which is preliminary data.</text>
</comment>
<evidence type="ECO:0000256" key="6">
    <source>
        <dbReference type="SAM" id="MobiDB-lite"/>
    </source>
</evidence>
<dbReference type="Proteomes" id="UP000432015">
    <property type="component" value="Unassembled WGS sequence"/>
</dbReference>
<feature type="transmembrane region" description="Helical" evidence="7">
    <location>
        <begin position="188"/>
        <end position="204"/>
    </location>
</feature>
<gene>
    <name evidence="9" type="ORF">GNZ18_35480</name>
</gene>
<evidence type="ECO:0000256" key="4">
    <source>
        <dbReference type="ARBA" id="ARBA00022989"/>
    </source>
</evidence>
<evidence type="ECO:0000256" key="5">
    <source>
        <dbReference type="ARBA" id="ARBA00023136"/>
    </source>
</evidence>
<dbReference type="SUPFAM" id="SSF103481">
    <property type="entry name" value="Multidrug resistance efflux transporter EmrE"/>
    <property type="match status" value="2"/>
</dbReference>
<dbReference type="RefSeq" id="WP_156221019.1">
    <property type="nucleotide sequence ID" value="NZ_WOFH01000016.1"/>
</dbReference>
<sequence length="353" mass="34443">MAVRTFRPNTSKQGTSKQGTSKQGTSKQGTSKQGTSKQGTSKQGTSKQGTSKQGTSPGPASRRRLPGGSADILAAASLWGTTGTVATFADGASSVSLGAARIVIGGTVLVALAALTRAAGLRRLLAARRSWPPLAVGAAAIAVYQTAFFVAVARTGVAAGTVVTIGSAPAFTGLIGLVVHRSAPSRRWALATAGAVGGCAALIGGGRDAGIEPVGIALALVAGLAYAAYATAASALISRGEDDRAVAAALFGAAGAVLLPVLLVGPAGWLLTGPGALTALYLGAVTTGGGYVLFTRGLRTTPATTATTLTLAEPAVAAVLGTAVLGESLGAVALGGLALLAASLVVLVLPARR</sequence>
<feature type="transmembrane region" description="Helical" evidence="7">
    <location>
        <begin position="72"/>
        <end position="89"/>
    </location>
</feature>
<reference evidence="9 10" key="1">
    <citation type="submission" date="2019-11" db="EMBL/GenBank/DDBJ databases">
        <authorList>
            <person name="Cao P."/>
        </authorList>
    </citation>
    <scope>NUCLEOTIDE SEQUENCE [LARGE SCALE GENOMIC DNA]</scope>
    <source>
        <strain evidence="9 10">NEAU-AAG5</strain>
    </source>
</reference>
<keyword evidence="4 7" id="KW-1133">Transmembrane helix</keyword>
<feature type="compositionally biased region" description="Polar residues" evidence="6">
    <location>
        <begin position="7"/>
        <end position="58"/>
    </location>
</feature>
<dbReference type="InterPro" id="IPR050638">
    <property type="entry name" value="AA-Vitamin_Transporters"/>
</dbReference>
<feature type="region of interest" description="Disordered" evidence="6">
    <location>
        <begin position="1"/>
        <end position="67"/>
    </location>
</feature>
<feature type="transmembrane region" description="Helical" evidence="7">
    <location>
        <begin position="131"/>
        <end position="151"/>
    </location>
</feature>
<evidence type="ECO:0000256" key="7">
    <source>
        <dbReference type="SAM" id="Phobius"/>
    </source>
</evidence>
<feature type="transmembrane region" description="Helical" evidence="7">
    <location>
        <begin position="157"/>
        <end position="179"/>
    </location>
</feature>
<dbReference type="InterPro" id="IPR037185">
    <property type="entry name" value="EmrE-like"/>
</dbReference>
<evidence type="ECO:0000256" key="3">
    <source>
        <dbReference type="ARBA" id="ARBA00022692"/>
    </source>
</evidence>
<comment type="similarity">
    <text evidence="2">Belongs to the EamA transporter family.</text>
</comment>
<feature type="transmembrane region" description="Helical" evidence="7">
    <location>
        <begin position="275"/>
        <end position="294"/>
    </location>
</feature>
<dbReference type="InterPro" id="IPR000620">
    <property type="entry name" value="EamA_dom"/>
</dbReference>
<organism evidence="9 10">
    <name type="scientific">Actinomadura litoris</name>
    <dbReference type="NCBI Taxonomy" id="2678616"/>
    <lineage>
        <taxon>Bacteria</taxon>
        <taxon>Bacillati</taxon>
        <taxon>Actinomycetota</taxon>
        <taxon>Actinomycetes</taxon>
        <taxon>Streptosporangiales</taxon>
        <taxon>Thermomonosporaceae</taxon>
        <taxon>Actinomadura</taxon>
    </lineage>
</organism>
<dbReference type="GO" id="GO:0016020">
    <property type="term" value="C:membrane"/>
    <property type="evidence" value="ECO:0007669"/>
    <property type="project" value="UniProtKB-SubCell"/>
</dbReference>
<evidence type="ECO:0000313" key="9">
    <source>
        <dbReference type="EMBL" id="MUN41850.1"/>
    </source>
</evidence>
<dbReference type="PANTHER" id="PTHR32322:SF2">
    <property type="entry name" value="EAMA DOMAIN-CONTAINING PROTEIN"/>
    <property type="match status" value="1"/>
</dbReference>
<feature type="transmembrane region" description="Helical" evidence="7">
    <location>
        <begin position="306"/>
        <end position="325"/>
    </location>
</feature>
<evidence type="ECO:0000313" key="10">
    <source>
        <dbReference type="Proteomes" id="UP000432015"/>
    </source>
</evidence>
<evidence type="ECO:0000256" key="2">
    <source>
        <dbReference type="ARBA" id="ARBA00007362"/>
    </source>
</evidence>
<proteinExistence type="inferred from homology"/>
<protein>
    <submittedName>
        <fullName evidence="9">EamA family transporter</fullName>
    </submittedName>
</protein>
<evidence type="ECO:0000256" key="1">
    <source>
        <dbReference type="ARBA" id="ARBA00004141"/>
    </source>
</evidence>
<feature type="transmembrane region" description="Helical" evidence="7">
    <location>
        <begin position="331"/>
        <end position="351"/>
    </location>
</feature>
<keyword evidence="5 7" id="KW-0472">Membrane</keyword>
<evidence type="ECO:0000259" key="8">
    <source>
        <dbReference type="Pfam" id="PF00892"/>
    </source>
</evidence>
<keyword evidence="3 7" id="KW-0812">Transmembrane</keyword>
<name>A0A7K1LBQ3_9ACTN</name>
<dbReference type="EMBL" id="WOFH01000016">
    <property type="protein sequence ID" value="MUN41850.1"/>
    <property type="molecule type" value="Genomic_DNA"/>
</dbReference>
<feature type="transmembrane region" description="Helical" evidence="7">
    <location>
        <begin position="245"/>
        <end position="269"/>
    </location>
</feature>
<feature type="domain" description="EamA" evidence="8">
    <location>
        <begin position="215"/>
        <end position="348"/>
    </location>
</feature>
<feature type="transmembrane region" description="Helical" evidence="7">
    <location>
        <begin position="216"/>
        <end position="238"/>
    </location>
</feature>
<accession>A0A7K1LBQ3</accession>
<dbReference type="Pfam" id="PF00892">
    <property type="entry name" value="EamA"/>
    <property type="match status" value="2"/>
</dbReference>
<feature type="domain" description="EamA" evidence="8">
    <location>
        <begin position="72"/>
        <end position="202"/>
    </location>
</feature>
<keyword evidence="10" id="KW-1185">Reference proteome</keyword>
<dbReference type="PANTHER" id="PTHR32322">
    <property type="entry name" value="INNER MEMBRANE TRANSPORTER"/>
    <property type="match status" value="1"/>
</dbReference>
<feature type="transmembrane region" description="Helical" evidence="7">
    <location>
        <begin position="95"/>
        <end position="119"/>
    </location>
</feature>
<dbReference type="AlphaFoldDB" id="A0A7K1LBQ3"/>
<comment type="subcellular location">
    <subcellularLocation>
        <location evidence="1">Membrane</location>
        <topology evidence="1">Multi-pass membrane protein</topology>
    </subcellularLocation>
</comment>